<dbReference type="Proteomes" id="UP000241447">
    <property type="component" value="Chromosome"/>
</dbReference>
<gene>
    <name evidence="1" type="ORF">DA792_09940</name>
</gene>
<dbReference type="KEGG" id="cbak:DA792_09940"/>
<dbReference type="RefSeq" id="WP_107719809.1">
    <property type="nucleotide sequence ID" value="NZ_CP028475.1"/>
</dbReference>
<dbReference type="OrthoDB" id="7495008at2"/>
<accession>A0A2R4M2H4</accession>
<protein>
    <submittedName>
        <fullName evidence="1">Uncharacterized protein</fullName>
    </submittedName>
</protein>
<proteinExistence type="predicted"/>
<organism evidence="1 2">
    <name type="scientific">Celeribacter baekdonensis</name>
    <dbReference type="NCBI Taxonomy" id="875171"/>
    <lineage>
        <taxon>Bacteria</taxon>
        <taxon>Pseudomonadati</taxon>
        <taxon>Pseudomonadota</taxon>
        <taxon>Alphaproteobacteria</taxon>
        <taxon>Rhodobacterales</taxon>
        <taxon>Roseobacteraceae</taxon>
        <taxon>Celeribacter</taxon>
    </lineage>
</organism>
<evidence type="ECO:0000313" key="2">
    <source>
        <dbReference type="Proteomes" id="UP000241447"/>
    </source>
</evidence>
<sequence>MIEFLELPDDHPALRLSPLLRAAQYTMKYAAENGGIGLTATKAFQRKFVHWAVEHVNWPGFGLEEAFSVSKVVNEYEFPSIQIVHFLLLQRKLGRHYKGKFLLTKKGKDLLKSPAQLFHELMPFFILEVDHSSYARLDERPIGNWDVWLNVMNVELEAGQSEKQIYGLFYGEGPDWGNAGWRGMAIFSSYVLKPLEWAGLVSVHEVKGGSRHDWMYFKTLLWSGVLRLETDEMVKATVRH</sequence>
<name>A0A2R4M2H4_9RHOB</name>
<dbReference type="AlphaFoldDB" id="A0A2R4M2H4"/>
<dbReference type="EMBL" id="CP028475">
    <property type="protein sequence ID" value="AVW91363.1"/>
    <property type="molecule type" value="Genomic_DNA"/>
</dbReference>
<reference evidence="1 2" key="1">
    <citation type="submission" date="2018-03" db="EMBL/GenBank/DDBJ databases">
        <title>The Complete Genome of Celeribacter baekdonensis strain LH4, a Thiosulfate-Oxidizing Alphaproteobacterium Isolated from Gulf of Mexico Continental Slope Sediments.</title>
        <authorList>
            <person name="Flood B.E."/>
            <person name="Bailey J.V."/>
            <person name="Leprich D."/>
        </authorList>
    </citation>
    <scope>NUCLEOTIDE SEQUENCE [LARGE SCALE GENOMIC DNA]</scope>
    <source>
        <strain evidence="1 2">LH4</strain>
    </source>
</reference>
<evidence type="ECO:0000313" key="1">
    <source>
        <dbReference type="EMBL" id="AVW91363.1"/>
    </source>
</evidence>